<proteinExistence type="predicted"/>
<dbReference type="InterPro" id="IPR023137">
    <property type="entry name" value="BrxA_sf"/>
</dbReference>
<dbReference type="Pfam" id="PF08849">
    <property type="entry name" value="BrxA"/>
    <property type="match status" value="1"/>
</dbReference>
<dbReference type="EMBL" id="JAKZMM010000088">
    <property type="protein sequence ID" value="MCJ2382454.1"/>
    <property type="molecule type" value="Genomic_DNA"/>
</dbReference>
<sequence length="239" mass="27461">MAQKYDSGVNIMGSIPDYNVMLDYISDTYGVTNGSTGAFEFRSEKSFKRFVAAIESCILRFENDEHKKMFFEAIGNKEFSIQERLIVLFWQLTYSNKLFSRISAEVFMKAVYSGRVTILAEEITSFLRHIKETEPGELQWSEDTLKISGSKYLTILKKIGLADGAIKKTIVHPVITSNLFVYFIRFVQQVVPGDKTLHNPYMIFAFNEEQSIIARLKKIENIQYWDIAQVGSEISIDIK</sequence>
<keyword evidence="2" id="KW-1185">Reference proteome</keyword>
<evidence type="ECO:0000313" key="1">
    <source>
        <dbReference type="EMBL" id="MCJ2382454.1"/>
    </source>
</evidence>
<dbReference type="InterPro" id="IPR014948">
    <property type="entry name" value="BrxA"/>
</dbReference>
<accession>A0ABT0C609</accession>
<dbReference type="RefSeq" id="WP_243326766.1">
    <property type="nucleotide sequence ID" value="NZ_JAKZMM010000088.1"/>
</dbReference>
<dbReference type="Proteomes" id="UP001165444">
    <property type="component" value="Unassembled WGS sequence"/>
</dbReference>
<gene>
    <name evidence="1" type="ORF">MUN53_17910</name>
</gene>
<comment type="caution">
    <text evidence="1">The sequence shown here is derived from an EMBL/GenBank/DDBJ whole genome shotgun (WGS) entry which is preliminary data.</text>
</comment>
<dbReference type="Gene3D" id="1.10.3540.10">
    <property type="entry name" value="uncharacterized protein from magnetospirillum magneticum domain"/>
    <property type="match status" value="1"/>
</dbReference>
<reference evidence="1 2" key="1">
    <citation type="submission" date="2022-03" db="EMBL/GenBank/DDBJ databases">
        <title>Parabacteroides sp. nov. isolated from swine feces.</title>
        <authorList>
            <person name="Bak J.E."/>
        </authorList>
    </citation>
    <scope>NUCLEOTIDE SEQUENCE [LARGE SCALE GENOMIC DNA]</scope>
    <source>
        <strain evidence="1 2">AGMB00274</strain>
    </source>
</reference>
<protein>
    <submittedName>
        <fullName evidence="1">DUF1819 family protein</fullName>
    </submittedName>
</protein>
<organism evidence="1 2">
    <name type="scientific">Parabacteroides faecalis</name>
    <dbReference type="NCBI Taxonomy" id="2924040"/>
    <lineage>
        <taxon>Bacteria</taxon>
        <taxon>Pseudomonadati</taxon>
        <taxon>Bacteroidota</taxon>
        <taxon>Bacteroidia</taxon>
        <taxon>Bacteroidales</taxon>
        <taxon>Tannerellaceae</taxon>
        <taxon>Parabacteroides</taxon>
    </lineage>
</organism>
<name>A0ABT0C609_9BACT</name>
<evidence type="ECO:0000313" key="2">
    <source>
        <dbReference type="Proteomes" id="UP001165444"/>
    </source>
</evidence>